<evidence type="ECO:0000313" key="1">
    <source>
        <dbReference type="EMBL" id="XAT63471.1"/>
    </source>
</evidence>
<name>A0ABZ3H2P8_GEOAI</name>
<proteinExistence type="predicted"/>
<dbReference type="Proteomes" id="UP001492541">
    <property type="component" value="Chromosome"/>
</dbReference>
<reference evidence="1 2" key="1">
    <citation type="submission" date="2021-11" db="EMBL/GenBank/DDBJ databases">
        <title>Whole genome of Geoglobus acetivorans.</title>
        <authorList>
            <person name="Liu D."/>
        </authorList>
    </citation>
    <scope>NUCLEOTIDE SEQUENCE [LARGE SCALE GENOMIC DNA]</scope>
    <source>
        <strain evidence="1 2">SBH6</strain>
    </source>
</reference>
<sequence>MSRRGILDRYLRVKREKGLMAALDQLDRDKDLLSRSTYYWVRKKLAGDGPAIYQIDEETAVEVHSKEIAEALDVVSATTVKAILDHLKELEKDGVDIKLHLRENYWIYELIENMALNGALAAFEYLGYVKYVSMEEINQLNE</sequence>
<accession>A0ABZ3H2P8</accession>
<protein>
    <submittedName>
        <fullName evidence="1">Uncharacterized protein</fullName>
    </submittedName>
</protein>
<dbReference type="EMBL" id="CP087714">
    <property type="protein sequence ID" value="XAT63471.1"/>
    <property type="molecule type" value="Genomic_DNA"/>
</dbReference>
<dbReference type="RefSeq" id="WP_193807436.1">
    <property type="nucleotide sequence ID" value="NZ_CP087714.1"/>
</dbReference>
<evidence type="ECO:0000313" key="2">
    <source>
        <dbReference type="Proteomes" id="UP001492541"/>
    </source>
</evidence>
<dbReference type="GeneID" id="90449920"/>
<gene>
    <name evidence="1" type="ORF">LPQ35_09465</name>
</gene>
<keyword evidence="2" id="KW-1185">Reference proteome</keyword>
<organism evidence="1 2">
    <name type="scientific">Geoglobus acetivorans</name>
    <dbReference type="NCBI Taxonomy" id="565033"/>
    <lineage>
        <taxon>Archaea</taxon>
        <taxon>Methanobacteriati</taxon>
        <taxon>Methanobacteriota</taxon>
        <taxon>Archaeoglobi</taxon>
        <taxon>Archaeoglobales</taxon>
        <taxon>Archaeoglobaceae</taxon>
        <taxon>Geoglobus</taxon>
    </lineage>
</organism>